<evidence type="ECO:0000313" key="4">
    <source>
        <dbReference type="Proteomes" id="UP001157017"/>
    </source>
</evidence>
<evidence type="ECO:0000256" key="1">
    <source>
        <dbReference type="ARBA" id="ARBA00023002"/>
    </source>
</evidence>
<protein>
    <recommendedName>
        <fullName evidence="2">Aldehyde dehydrogenase domain-containing protein</fullName>
    </recommendedName>
</protein>
<sequence length="237" mass="25625">MVLDDADLDTAVDVVTEGMFYNQGEACTSTARILVHRSLHDAFVERFAAKAVSLKVGDGLDLTTDIGAMVDRTQQQKVLAYLQTAIDEGATVVAQGEVPTDEHLKDGYWVAPTVLTGVTPDMTVAQEEIFGPIACVMVFDTDDEAVEIANGTAYGLTAAIVTSDHFRASRLATRLEAGMIFVNNYMRRSFLGSPFGGVKGSGFGRENSLDTLKEFVRAKNVRFPSGRSPIPTWPPVD</sequence>
<dbReference type="EMBL" id="BSUZ01000001">
    <property type="protein sequence ID" value="GMA87024.1"/>
    <property type="molecule type" value="Genomic_DNA"/>
</dbReference>
<comment type="caution">
    <text evidence="3">The sequence shown here is derived from an EMBL/GenBank/DDBJ whole genome shotgun (WGS) entry which is preliminary data.</text>
</comment>
<dbReference type="InterPro" id="IPR016161">
    <property type="entry name" value="Ald_DH/histidinol_DH"/>
</dbReference>
<reference evidence="4" key="1">
    <citation type="journal article" date="2019" name="Int. J. Syst. Evol. Microbiol.">
        <title>The Global Catalogue of Microorganisms (GCM) 10K type strain sequencing project: providing services to taxonomists for standard genome sequencing and annotation.</title>
        <authorList>
            <consortium name="The Broad Institute Genomics Platform"/>
            <consortium name="The Broad Institute Genome Sequencing Center for Infectious Disease"/>
            <person name="Wu L."/>
            <person name="Ma J."/>
        </authorList>
    </citation>
    <scope>NUCLEOTIDE SEQUENCE [LARGE SCALE GENOMIC DNA]</scope>
    <source>
        <strain evidence="4">NBRC 108730</strain>
    </source>
</reference>
<dbReference type="Gene3D" id="3.40.309.10">
    <property type="entry name" value="Aldehyde Dehydrogenase, Chain A, domain 2"/>
    <property type="match status" value="1"/>
</dbReference>
<dbReference type="InterPro" id="IPR016162">
    <property type="entry name" value="Ald_DH_N"/>
</dbReference>
<keyword evidence="4" id="KW-1185">Reference proteome</keyword>
<keyword evidence="1" id="KW-0560">Oxidoreductase</keyword>
<dbReference type="PANTHER" id="PTHR11699">
    <property type="entry name" value="ALDEHYDE DEHYDROGENASE-RELATED"/>
    <property type="match status" value="1"/>
</dbReference>
<dbReference type="Pfam" id="PF00171">
    <property type="entry name" value="Aldedh"/>
    <property type="match status" value="1"/>
</dbReference>
<organism evidence="3 4">
    <name type="scientific">Angustibacter aerolatus</name>
    <dbReference type="NCBI Taxonomy" id="1162965"/>
    <lineage>
        <taxon>Bacteria</taxon>
        <taxon>Bacillati</taxon>
        <taxon>Actinomycetota</taxon>
        <taxon>Actinomycetes</taxon>
        <taxon>Kineosporiales</taxon>
        <taxon>Kineosporiaceae</taxon>
    </lineage>
</organism>
<dbReference type="Proteomes" id="UP001157017">
    <property type="component" value="Unassembled WGS sequence"/>
</dbReference>
<gene>
    <name evidence="3" type="ORF">GCM10025868_22740</name>
</gene>
<name>A0ABQ6JI35_9ACTN</name>
<dbReference type="Gene3D" id="3.40.605.10">
    <property type="entry name" value="Aldehyde Dehydrogenase, Chain A, domain 1"/>
    <property type="match status" value="1"/>
</dbReference>
<dbReference type="InterPro" id="IPR015590">
    <property type="entry name" value="Aldehyde_DH_dom"/>
</dbReference>
<proteinExistence type="predicted"/>
<evidence type="ECO:0000259" key="2">
    <source>
        <dbReference type="Pfam" id="PF00171"/>
    </source>
</evidence>
<feature type="domain" description="Aldehyde dehydrogenase" evidence="2">
    <location>
        <begin position="1"/>
        <end position="221"/>
    </location>
</feature>
<dbReference type="CDD" id="cd07078">
    <property type="entry name" value="ALDH"/>
    <property type="match status" value="1"/>
</dbReference>
<accession>A0ABQ6JI35</accession>
<dbReference type="InterPro" id="IPR016163">
    <property type="entry name" value="Ald_DH_C"/>
</dbReference>
<dbReference type="SUPFAM" id="SSF53720">
    <property type="entry name" value="ALDH-like"/>
    <property type="match status" value="1"/>
</dbReference>
<evidence type="ECO:0000313" key="3">
    <source>
        <dbReference type="EMBL" id="GMA87024.1"/>
    </source>
</evidence>